<dbReference type="SUPFAM" id="SSF144232">
    <property type="entry name" value="HIT/MYND zinc finger-like"/>
    <property type="match status" value="2"/>
</dbReference>
<evidence type="ECO:0000313" key="7">
    <source>
        <dbReference type="Proteomes" id="UP001221757"/>
    </source>
</evidence>
<reference evidence="6" key="1">
    <citation type="submission" date="2023-03" db="EMBL/GenBank/DDBJ databases">
        <title>Massive genome expansion in bonnet fungi (Mycena s.s.) driven by repeated elements and novel gene families across ecological guilds.</title>
        <authorList>
            <consortium name="Lawrence Berkeley National Laboratory"/>
            <person name="Harder C.B."/>
            <person name="Miyauchi S."/>
            <person name="Viragh M."/>
            <person name="Kuo A."/>
            <person name="Thoen E."/>
            <person name="Andreopoulos B."/>
            <person name="Lu D."/>
            <person name="Skrede I."/>
            <person name="Drula E."/>
            <person name="Henrissat B."/>
            <person name="Morin E."/>
            <person name="Kohler A."/>
            <person name="Barry K."/>
            <person name="LaButti K."/>
            <person name="Morin E."/>
            <person name="Salamov A."/>
            <person name="Lipzen A."/>
            <person name="Mereny Z."/>
            <person name="Hegedus B."/>
            <person name="Baldrian P."/>
            <person name="Stursova M."/>
            <person name="Weitz H."/>
            <person name="Taylor A."/>
            <person name="Grigoriev I.V."/>
            <person name="Nagy L.G."/>
            <person name="Martin F."/>
            <person name="Kauserud H."/>
        </authorList>
    </citation>
    <scope>NUCLEOTIDE SEQUENCE</scope>
    <source>
        <strain evidence="6">CBHHK067</strain>
    </source>
</reference>
<protein>
    <recommendedName>
        <fullName evidence="5">MYND-type domain-containing protein</fullName>
    </recommendedName>
</protein>
<feature type="domain" description="MYND-type" evidence="5">
    <location>
        <begin position="296"/>
        <end position="342"/>
    </location>
</feature>
<dbReference type="Gene3D" id="6.10.140.2220">
    <property type="match status" value="2"/>
</dbReference>
<dbReference type="GO" id="GO:0008270">
    <property type="term" value="F:zinc ion binding"/>
    <property type="evidence" value="ECO:0007669"/>
    <property type="project" value="UniProtKB-KW"/>
</dbReference>
<dbReference type="PROSITE" id="PS50865">
    <property type="entry name" value="ZF_MYND_2"/>
    <property type="match status" value="2"/>
</dbReference>
<dbReference type="Proteomes" id="UP001221757">
    <property type="component" value="Unassembled WGS sequence"/>
</dbReference>
<dbReference type="InterPro" id="IPR002893">
    <property type="entry name" value="Znf_MYND"/>
</dbReference>
<dbReference type="Pfam" id="PF01753">
    <property type="entry name" value="zf-MYND"/>
    <property type="match status" value="1"/>
</dbReference>
<evidence type="ECO:0000259" key="5">
    <source>
        <dbReference type="PROSITE" id="PS50865"/>
    </source>
</evidence>
<evidence type="ECO:0000256" key="1">
    <source>
        <dbReference type="ARBA" id="ARBA00022723"/>
    </source>
</evidence>
<organism evidence="6 7">
    <name type="scientific">Mycena rosella</name>
    <name type="common">Pink bonnet</name>
    <name type="synonym">Agaricus rosellus</name>
    <dbReference type="NCBI Taxonomy" id="1033263"/>
    <lineage>
        <taxon>Eukaryota</taxon>
        <taxon>Fungi</taxon>
        <taxon>Dikarya</taxon>
        <taxon>Basidiomycota</taxon>
        <taxon>Agaricomycotina</taxon>
        <taxon>Agaricomycetes</taxon>
        <taxon>Agaricomycetidae</taxon>
        <taxon>Agaricales</taxon>
        <taxon>Marasmiineae</taxon>
        <taxon>Mycenaceae</taxon>
        <taxon>Mycena</taxon>
    </lineage>
</organism>
<evidence type="ECO:0000313" key="6">
    <source>
        <dbReference type="EMBL" id="KAJ7686779.1"/>
    </source>
</evidence>
<keyword evidence="2 4" id="KW-0863">Zinc-finger</keyword>
<accession>A0AAD7DAA9</accession>
<evidence type="ECO:0000256" key="2">
    <source>
        <dbReference type="ARBA" id="ARBA00022771"/>
    </source>
</evidence>
<proteinExistence type="predicted"/>
<name>A0AAD7DAA9_MYCRO</name>
<keyword evidence="1" id="KW-0479">Metal-binding</keyword>
<feature type="domain" description="MYND-type" evidence="5">
    <location>
        <begin position="182"/>
        <end position="224"/>
    </location>
</feature>
<dbReference type="EMBL" id="JARKIE010000093">
    <property type="protein sequence ID" value="KAJ7686779.1"/>
    <property type="molecule type" value="Genomic_DNA"/>
</dbReference>
<evidence type="ECO:0000256" key="3">
    <source>
        <dbReference type="ARBA" id="ARBA00022833"/>
    </source>
</evidence>
<comment type="caution">
    <text evidence="6">The sequence shown here is derived from an EMBL/GenBank/DDBJ whole genome shotgun (WGS) entry which is preliminary data.</text>
</comment>
<evidence type="ECO:0000256" key="4">
    <source>
        <dbReference type="PROSITE-ProRule" id="PRU00134"/>
    </source>
</evidence>
<sequence length="393" mass="44157">MVASVKLPSLVVTTIREACEEAQTRMDAPWFSPQTIQSVANAFNQRISYVELFLVLFSSRRTNGALTEVEFFRFWGDSDKPFFDSANTVLQICTRSRLFPPNGEKDPRMGGPRESCIHIFQEVTATMFLQLNQWYGISRDALESGARTLSDSWEQGSSDPRHAICVQLLSLKAEERCAKIGCTESLQTSSKLQRCSRCGVLCWCSKEHQRLAWTDSRCPHRDVCKMMAEVVNAVGGESKDEAKFTRKIAKMSISPENVLHLAAWLDCFSALRKSPYEPEDILLILAAHLQRNGCSAVGCLKEPPPRNATLKKCSGCGIFQYCDAECQLKGWKDPNVGHKEVCKVIKRVVEAGGGDVTDFPKIFQREKEGRLCHADNVIVAAWFTRFNQHFGDK</sequence>
<dbReference type="AlphaFoldDB" id="A0AAD7DAA9"/>
<keyword evidence="7" id="KW-1185">Reference proteome</keyword>
<keyword evidence="3" id="KW-0862">Zinc</keyword>
<gene>
    <name evidence="6" type="ORF">B0H17DRAFT_1071077</name>
</gene>